<protein>
    <submittedName>
        <fullName evidence="2">UDENN domain-containing protein</fullName>
    </submittedName>
</protein>
<name>A0AC35TNR1_9BILA</name>
<reference evidence="2" key="1">
    <citation type="submission" date="2016-11" db="UniProtKB">
        <authorList>
            <consortium name="WormBaseParasite"/>
        </authorList>
    </citation>
    <scope>IDENTIFICATION</scope>
    <source>
        <strain evidence="2">KR3021</strain>
    </source>
</reference>
<evidence type="ECO:0000313" key="2">
    <source>
        <dbReference type="WBParaSite" id="RSKR_0000239616.1"/>
    </source>
</evidence>
<sequence>MMDDIFFKLHDISFNENDSLSSLSEEEDDCDNNFSNQRNIKYILSPSVFNILQKQPWIHHYPNIKQKEKKYTSSTITFAEIGSQTVESLPTYYNASLQSDLIQDNAQQIEPSYGSIDITDPHSALNKTIKLLSFLSHREELIVWDMAIPTKSVQFHVSAFSKMATKILAITENIKHISGGG</sequence>
<accession>A0AC35TNR1</accession>
<proteinExistence type="predicted"/>
<dbReference type="WBParaSite" id="RSKR_0000239616.1">
    <property type="protein sequence ID" value="RSKR_0000239616.1"/>
    <property type="gene ID" value="RSKR_0000239616"/>
</dbReference>
<organism evidence="1 2">
    <name type="scientific">Rhabditophanes sp. KR3021</name>
    <dbReference type="NCBI Taxonomy" id="114890"/>
    <lineage>
        <taxon>Eukaryota</taxon>
        <taxon>Metazoa</taxon>
        <taxon>Ecdysozoa</taxon>
        <taxon>Nematoda</taxon>
        <taxon>Chromadorea</taxon>
        <taxon>Rhabditida</taxon>
        <taxon>Tylenchina</taxon>
        <taxon>Panagrolaimomorpha</taxon>
        <taxon>Strongyloidoidea</taxon>
        <taxon>Alloionematidae</taxon>
        <taxon>Rhabditophanes</taxon>
    </lineage>
</organism>
<dbReference type="Proteomes" id="UP000095286">
    <property type="component" value="Unplaced"/>
</dbReference>
<evidence type="ECO:0000313" key="1">
    <source>
        <dbReference type="Proteomes" id="UP000095286"/>
    </source>
</evidence>